<dbReference type="GO" id="GO:0005524">
    <property type="term" value="F:ATP binding"/>
    <property type="evidence" value="ECO:0007669"/>
    <property type="project" value="UniProtKB-UniRule"/>
</dbReference>
<keyword evidence="9" id="KW-0479">Metal-binding</keyword>
<dbReference type="InterPro" id="IPR036412">
    <property type="entry name" value="HAD-like_sf"/>
</dbReference>
<evidence type="ECO:0000256" key="6">
    <source>
        <dbReference type="ARBA" id="ARBA00023136"/>
    </source>
</evidence>
<dbReference type="GO" id="GO:0016463">
    <property type="term" value="F:P-type zinc transporter activity"/>
    <property type="evidence" value="ECO:0007669"/>
    <property type="project" value="UniProtKB-EC"/>
</dbReference>
<dbReference type="Gene3D" id="3.40.50.1000">
    <property type="entry name" value="HAD superfamily/HAD-like"/>
    <property type="match status" value="1"/>
</dbReference>
<dbReference type="GO" id="GO:0046872">
    <property type="term" value="F:metal ion binding"/>
    <property type="evidence" value="ECO:0007669"/>
    <property type="project" value="UniProtKB-KW"/>
</dbReference>
<dbReference type="PROSITE" id="PS01229">
    <property type="entry name" value="COF_2"/>
    <property type="match status" value="1"/>
</dbReference>
<dbReference type="InterPro" id="IPR018303">
    <property type="entry name" value="ATPase_P-typ_P_site"/>
</dbReference>
<evidence type="ECO:0000313" key="11">
    <source>
        <dbReference type="EMBL" id="BBA36930.1"/>
    </source>
</evidence>
<name>A0A250KZ70_9GAMM</name>
<organism evidence="11 12">
    <name type="scientific">Methylocaldum marinum</name>
    <dbReference type="NCBI Taxonomy" id="1432792"/>
    <lineage>
        <taxon>Bacteria</taxon>
        <taxon>Pseudomonadati</taxon>
        <taxon>Pseudomonadota</taxon>
        <taxon>Gammaproteobacteria</taxon>
        <taxon>Methylococcales</taxon>
        <taxon>Methylococcaceae</taxon>
        <taxon>Methylocaldum</taxon>
    </lineage>
</organism>
<dbReference type="RefSeq" id="WP_119632026.1">
    <property type="nucleotide sequence ID" value="NZ_AP017928.1"/>
</dbReference>
<keyword evidence="9" id="KW-1003">Cell membrane</keyword>
<evidence type="ECO:0000256" key="2">
    <source>
        <dbReference type="ARBA" id="ARBA00006024"/>
    </source>
</evidence>
<dbReference type="InterPro" id="IPR051014">
    <property type="entry name" value="Cation_Transport_ATPase_IB"/>
</dbReference>
<evidence type="ECO:0000256" key="5">
    <source>
        <dbReference type="ARBA" id="ARBA00022989"/>
    </source>
</evidence>
<evidence type="ECO:0000259" key="10">
    <source>
        <dbReference type="Pfam" id="PF00122"/>
    </source>
</evidence>
<proteinExistence type="inferred from homology"/>
<comment type="catalytic activity">
    <reaction evidence="8">
        <text>Zn(2+)(in) + ATP + H2O = Zn(2+)(out) + ADP + phosphate + H(+)</text>
        <dbReference type="Rhea" id="RHEA:20621"/>
        <dbReference type="ChEBI" id="CHEBI:15377"/>
        <dbReference type="ChEBI" id="CHEBI:15378"/>
        <dbReference type="ChEBI" id="CHEBI:29105"/>
        <dbReference type="ChEBI" id="CHEBI:30616"/>
        <dbReference type="ChEBI" id="CHEBI:43474"/>
        <dbReference type="ChEBI" id="CHEBI:456216"/>
        <dbReference type="EC" id="7.2.2.12"/>
    </reaction>
</comment>
<dbReference type="Pfam" id="PF00122">
    <property type="entry name" value="E1-E2_ATPase"/>
    <property type="match status" value="1"/>
</dbReference>
<evidence type="ECO:0000313" key="12">
    <source>
        <dbReference type="Proteomes" id="UP000266313"/>
    </source>
</evidence>
<dbReference type="EC" id="7.2.2.12" evidence="7"/>
<comment type="similarity">
    <text evidence="2 9">Belongs to the cation transport ATPase (P-type) (TC 3.A.3) family. Type IB subfamily.</text>
</comment>
<dbReference type="EMBL" id="AP017928">
    <property type="protein sequence ID" value="BBA36930.1"/>
    <property type="molecule type" value="Genomic_DNA"/>
</dbReference>
<evidence type="ECO:0000256" key="4">
    <source>
        <dbReference type="ARBA" id="ARBA00022967"/>
    </source>
</evidence>
<dbReference type="Gene3D" id="2.70.150.10">
    <property type="entry name" value="Calcium-transporting ATPase, cytoplasmic transduction domain A"/>
    <property type="match status" value="1"/>
</dbReference>
<dbReference type="OrthoDB" id="9814270at2"/>
<keyword evidence="5" id="KW-1133">Transmembrane helix</keyword>
<comment type="subcellular location">
    <subcellularLocation>
        <location evidence="9">Cell membrane</location>
    </subcellularLocation>
    <subcellularLocation>
        <location evidence="1">Membrane</location>
    </subcellularLocation>
</comment>
<accession>A0A250KZ70</accession>
<dbReference type="InterPro" id="IPR027256">
    <property type="entry name" value="P-typ_ATPase_IB"/>
</dbReference>
<dbReference type="InterPro" id="IPR001757">
    <property type="entry name" value="P_typ_ATPase"/>
</dbReference>
<dbReference type="NCBIfam" id="TIGR01494">
    <property type="entry name" value="ATPase_P-type"/>
    <property type="match status" value="1"/>
</dbReference>
<evidence type="ECO:0000256" key="7">
    <source>
        <dbReference type="ARBA" id="ARBA00039097"/>
    </source>
</evidence>
<dbReference type="KEGG" id="mmai:sS8_5007"/>
<evidence type="ECO:0000256" key="3">
    <source>
        <dbReference type="ARBA" id="ARBA00022692"/>
    </source>
</evidence>
<dbReference type="InterPro" id="IPR059000">
    <property type="entry name" value="ATPase_P-type_domA"/>
</dbReference>
<dbReference type="SUPFAM" id="SSF81653">
    <property type="entry name" value="Calcium ATPase, transduction domain A"/>
    <property type="match status" value="1"/>
</dbReference>
<dbReference type="PROSITE" id="PS00154">
    <property type="entry name" value="ATPASE_E1_E2"/>
    <property type="match status" value="1"/>
</dbReference>
<dbReference type="PANTHER" id="PTHR48085:SF5">
    <property type="entry name" value="CADMIUM_ZINC-TRANSPORTING ATPASE HMA4-RELATED"/>
    <property type="match status" value="1"/>
</dbReference>
<feature type="domain" description="P-type ATPase A" evidence="10">
    <location>
        <begin position="204"/>
        <end position="295"/>
    </location>
</feature>
<dbReference type="InterPro" id="IPR008250">
    <property type="entry name" value="ATPase_P-typ_transduc_dom_A_sf"/>
</dbReference>
<dbReference type="AlphaFoldDB" id="A0A250KZ70"/>
<dbReference type="NCBIfam" id="TIGR01525">
    <property type="entry name" value="ATPase-IB_hvy"/>
    <property type="match status" value="1"/>
</dbReference>
<dbReference type="SFLD" id="SFLDS00003">
    <property type="entry name" value="Haloacid_Dehalogenase"/>
    <property type="match status" value="1"/>
</dbReference>
<evidence type="ECO:0000256" key="1">
    <source>
        <dbReference type="ARBA" id="ARBA00004370"/>
    </source>
</evidence>
<gene>
    <name evidence="11" type="ORF">sS8_5007</name>
</gene>
<dbReference type="GO" id="GO:0015086">
    <property type="term" value="F:cadmium ion transmembrane transporter activity"/>
    <property type="evidence" value="ECO:0007669"/>
    <property type="project" value="TreeGrafter"/>
</dbReference>
<dbReference type="PANTHER" id="PTHR48085">
    <property type="entry name" value="CADMIUM/ZINC-TRANSPORTING ATPASE HMA2-RELATED"/>
    <property type="match status" value="1"/>
</dbReference>
<dbReference type="SFLD" id="SFLDG00002">
    <property type="entry name" value="C1.7:_P-type_atpase_like"/>
    <property type="match status" value="1"/>
</dbReference>
<evidence type="ECO:0000256" key="9">
    <source>
        <dbReference type="RuleBase" id="RU362081"/>
    </source>
</evidence>
<dbReference type="GO" id="GO:0016887">
    <property type="term" value="F:ATP hydrolysis activity"/>
    <property type="evidence" value="ECO:0007669"/>
    <property type="project" value="InterPro"/>
</dbReference>
<dbReference type="InterPro" id="IPR044492">
    <property type="entry name" value="P_typ_ATPase_HD_dom"/>
</dbReference>
<keyword evidence="9" id="KW-0067">ATP-binding</keyword>
<keyword evidence="3" id="KW-0812">Transmembrane</keyword>
<dbReference type="InterPro" id="IPR023214">
    <property type="entry name" value="HAD_sf"/>
</dbReference>
<reference evidence="11 12" key="1">
    <citation type="submission" date="2016-12" db="EMBL/GenBank/DDBJ databases">
        <title>Genome sequencing of Methylocaldum marinum.</title>
        <authorList>
            <person name="Takeuchi M."/>
            <person name="Kamagata Y."/>
            <person name="Hiraoka S."/>
            <person name="Oshima K."/>
            <person name="Hattori M."/>
            <person name="Iwasaki W."/>
        </authorList>
    </citation>
    <scope>NUCLEOTIDE SEQUENCE [LARGE SCALE GENOMIC DNA]</scope>
    <source>
        <strain evidence="11 12">S8</strain>
    </source>
</reference>
<sequence>MMVVKGNMKTQEEDFRIIHELPNRIRLRLARLAHPCFAVEEFEGRVSDLDGVRTVRTNRRARSLVVMYDGGAEVRAGLLHWLAALPPNAFQHECDPDLSARVDPTPLIVSSLALLSLPVLPAPLKVLVTLASISPTLVKGIRTLLSRGVKVEVLDALAVSIAAGQGGFFTANATHLLIQTGGYLETRAERQAHRLLKQLLKRPPEQAWVERNGELRRVDAREIGENERVAIGPGDPVPVDGRVEQGSALLDLSSLTGESMPVRKEQGDEVLAGGFVMEGRLVLRATRVGEDTAAAGLGRYIEESLRRPSDTQRLAERLGDRLVYLTFTLGGLIFALTLDPKRVASVFLIDYSCALKLGTPLAFISGMHDAAEAGILFRGAQALENLAGADTAVFDKTGTLTHSRLEIADVIPLKPDRSEEQLLALVASLEEHTRHPYAEALVKYAESRGYRHVDHGAVEFVIAHGLHTEVNGRKVFVGSRHYLEEHVGIAFASHEPAIAERLTEGKTLLYVAEDDTLIGFVALRDRVREDAGPVLARLKDLGIDQQIMLTGDARHRAEALAEELSIDRLYAEQSPEDKLRVVEALKAAGGKVVFVGDGVNDASALVSAHIGVAMPRGALLSREAADVILLRDDLEGLAQARELAVRIRDLIHGNFRLDVAVNSLLLVAATFGWLPPVAAALLHNGTTLAILTRSLRRRAVASTPDKSTLATRFAGHCEEVREAG</sequence>
<keyword evidence="9" id="KW-0547">Nucleotide-binding</keyword>
<dbReference type="InterPro" id="IPR023299">
    <property type="entry name" value="ATPase_P-typ_cyto_dom_N"/>
</dbReference>
<keyword evidence="6" id="KW-0472">Membrane</keyword>
<keyword evidence="4" id="KW-1278">Translocase</keyword>
<dbReference type="SUPFAM" id="SSF56784">
    <property type="entry name" value="HAD-like"/>
    <property type="match status" value="1"/>
</dbReference>
<dbReference type="PRINTS" id="PR00119">
    <property type="entry name" value="CATATPASE"/>
</dbReference>
<dbReference type="SFLD" id="SFLDF00027">
    <property type="entry name" value="p-type_atpase"/>
    <property type="match status" value="1"/>
</dbReference>
<evidence type="ECO:0000256" key="8">
    <source>
        <dbReference type="ARBA" id="ARBA00047308"/>
    </source>
</evidence>
<dbReference type="Proteomes" id="UP000266313">
    <property type="component" value="Chromosome"/>
</dbReference>
<keyword evidence="12" id="KW-1185">Reference proteome</keyword>
<dbReference type="Pfam" id="PF00702">
    <property type="entry name" value="Hydrolase"/>
    <property type="match status" value="1"/>
</dbReference>
<protein>
    <recommendedName>
        <fullName evidence="7">P-type Zn(2+) transporter</fullName>
        <ecNumber evidence="7">7.2.2.12</ecNumber>
    </recommendedName>
</protein>
<dbReference type="GO" id="GO:0005886">
    <property type="term" value="C:plasma membrane"/>
    <property type="evidence" value="ECO:0007669"/>
    <property type="project" value="UniProtKB-SubCell"/>
</dbReference>
<dbReference type="Gene3D" id="3.40.1110.10">
    <property type="entry name" value="Calcium-transporting ATPase, cytoplasmic domain N"/>
    <property type="match status" value="1"/>
</dbReference>